<gene>
    <name evidence="2" type="ORF">BDQ12DRAFT_665256</name>
</gene>
<proteinExistence type="predicted"/>
<dbReference type="Pfam" id="PF13671">
    <property type="entry name" value="AAA_33"/>
    <property type="match status" value="1"/>
</dbReference>
<dbReference type="SUPFAM" id="SSF52540">
    <property type="entry name" value="P-loop containing nucleoside triphosphate hydrolases"/>
    <property type="match status" value="1"/>
</dbReference>
<name>A0A5C3M3I8_9AGAR</name>
<feature type="region of interest" description="Disordered" evidence="1">
    <location>
        <begin position="267"/>
        <end position="305"/>
    </location>
</feature>
<dbReference type="OrthoDB" id="3512845at2759"/>
<feature type="compositionally biased region" description="Low complexity" evidence="1">
    <location>
        <begin position="277"/>
        <end position="287"/>
    </location>
</feature>
<dbReference type="STRING" id="68775.A0A5C3M3I8"/>
<dbReference type="Gene3D" id="3.40.50.300">
    <property type="entry name" value="P-loop containing nucleotide triphosphate hydrolases"/>
    <property type="match status" value="1"/>
</dbReference>
<dbReference type="AlphaFoldDB" id="A0A5C3M3I8"/>
<dbReference type="EMBL" id="ML213599">
    <property type="protein sequence ID" value="TFK39407.1"/>
    <property type="molecule type" value="Genomic_DNA"/>
</dbReference>
<evidence type="ECO:0000313" key="3">
    <source>
        <dbReference type="Proteomes" id="UP000308652"/>
    </source>
</evidence>
<dbReference type="PANTHER" id="PTHR12083">
    <property type="entry name" value="BIFUNCTIONAL POLYNUCLEOTIDE PHOSPHATASE/KINASE"/>
    <property type="match status" value="1"/>
</dbReference>
<reference evidence="2 3" key="1">
    <citation type="journal article" date="2019" name="Nat. Ecol. Evol.">
        <title>Megaphylogeny resolves global patterns of mushroom evolution.</title>
        <authorList>
            <person name="Varga T."/>
            <person name="Krizsan K."/>
            <person name="Foldi C."/>
            <person name="Dima B."/>
            <person name="Sanchez-Garcia M."/>
            <person name="Sanchez-Ramirez S."/>
            <person name="Szollosi G.J."/>
            <person name="Szarkandi J.G."/>
            <person name="Papp V."/>
            <person name="Albert L."/>
            <person name="Andreopoulos W."/>
            <person name="Angelini C."/>
            <person name="Antonin V."/>
            <person name="Barry K.W."/>
            <person name="Bougher N.L."/>
            <person name="Buchanan P."/>
            <person name="Buyck B."/>
            <person name="Bense V."/>
            <person name="Catcheside P."/>
            <person name="Chovatia M."/>
            <person name="Cooper J."/>
            <person name="Damon W."/>
            <person name="Desjardin D."/>
            <person name="Finy P."/>
            <person name="Geml J."/>
            <person name="Haridas S."/>
            <person name="Hughes K."/>
            <person name="Justo A."/>
            <person name="Karasinski D."/>
            <person name="Kautmanova I."/>
            <person name="Kiss B."/>
            <person name="Kocsube S."/>
            <person name="Kotiranta H."/>
            <person name="LaButti K.M."/>
            <person name="Lechner B.E."/>
            <person name="Liimatainen K."/>
            <person name="Lipzen A."/>
            <person name="Lukacs Z."/>
            <person name="Mihaltcheva S."/>
            <person name="Morgado L.N."/>
            <person name="Niskanen T."/>
            <person name="Noordeloos M.E."/>
            <person name="Ohm R.A."/>
            <person name="Ortiz-Santana B."/>
            <person name="Ovrebo C."/>
            <person name="Racz N."/>
            <person name="Riley R."/>
            <person name="Savchenko A."/>
            <person name="Shiryaev A."/>
            <person name="Soop K."/>
            <person name="Spirin V."/>
            <person name="Szebenyi C."/>
            <person name="Tomsovsky M."/>
            <person name="Tulloss R.E."/>
            <person name="Uehling J."/>
            <person name="Grigoriev I.V."/>
            <person name="Vagvolgyi C."/>
            <person name="Papp T."/>
            <person name="Martin F.M."/>
            <person name="Miettinen O."/>
            <person name="Hibbett D.S."/>
            <person name="Nagy L.G."/>
        </authorList>
    </citation>
    <scope>NUCLEOTIDE SEQUENCE [LARGE SCALE GENOMIC DNA]</scope>
    <source>
        <strain evidence="2 3">CBS 166.37</strain>
    </source>
</reference>
<feature type="compositionally biased region" description="Polar residues" evidence="1">
    <location>
        <begin position="267"/>
        <end position="276"/>
    </location>
</feature>
<dbReference type="GO" id="GO:0003690">
    <property type="term" value="F:double-stranded DNA binding"/>
    <property type="evidence" value="ECO:0007669"/>
    <property type="project" value="TreeGrafter"/>
</dbReference>
<dbReference type="InterPro" id="IPR027417">
    <property type="entry name" value="P-loop_NTPase"/>
</dbReference>
<sequence>MAAGGSSSTAEVDTPGPEDFREDAKVVLILCGLIASGKFRRCNQDDLGDRRRVEQLARESLDRGQSVCIDRTNFNPLQRSYWIEIAREFPGTLIWVIVFDTPYEICASRLQKRTSHPTITNVEQGLSVLSRFAADFQRPTAREGFDRVLYVKPSDHTSPIYTRSDISAILHRVRDSPPLNARPSRGFPPQSRSGIAPGRRGASNSRGRRAWGGEPGRNYSPVPRGRGTYSGTGSVNGFRGWQPAGLRGSNTGFRGAGQLHAAIISSSRNTDMQNQVNAAASTNTSSSETDISGGSGAVNDPLTID</sequence>
<keyword evidence="3" id="KW-1185">Reference proteome</keyword>
<evidence type="ECO:0008006" key="4">
    <source>
        <dbReference type="Google" id="ProtNLM"/>
    </source>
</evidence>
<accession>A0A5C3M3I8</accession>
<evidence type="ECO:0000256" key="1">
    <source>
        <dbReference type="SAM" id="MobiDB-lite"/>
    </source>
</evidence>
<dbReference type="GO" id="GO:0046403">
    <property type="term" value="F:polynucleotide 3'-phosphatase activity"/>
    <property type="evidence" value="ECO:0007669"/>
    <property type="project" value="TreeGrafter"/>
</dbReference>
<evidence type="ECO:0000313" key="2">
    <source>
        <dbReference type="EMBL" id="TFK39407.1"/>
    </source>
</evidence>
<feature type="region of interest" description="Disordered" evidence="1">
    <location>
        <begin position="174"/>
        <end position="229"/>
    </location>
</feature>
<dbReference type="Proteomes" id="UP000308652">
    <property type="component" value="Unassembled WGS sequence"/>
</dbReference>
<organism evidence="2 3">
    <name type="scientific">Crucibulum laeve</name>
    <dbReference type="NCBI Taxonomy" id="68775"/>
    <lineage>
        <taxon>Eukaryota</taxon>
        <taxon>Fungi</taxon>
        <taxon>Dikarya</taxon>
        <taxon>Basidiomycota</taxon>
        <taxon>Agaricomycotina</taxon>
        <taxon>Agaricomycetes</taxon>
        <taxon>Agaricomycetidae</taxon>
        <taxon>Agaricales</taxon>
        <taxon>Agaricineae</taxon>
        <taxon>Nidulariaceae</taxon>
        <taxon>Crucibulum</taxon>
    </lineage>
</organism>
<dbReference type="GO" id="GO:0006281">
    <property type="term" value="P:DNA repair"/>
    <property type="evidence" value="ECO:0007669"/>
    <property type="project" value="TreeGrafter"/>
</dbReference>
<dbReference type="GO" id="GO:0046404">
    <property type="term" value="F:ATP-dependent polydeoxyribonucleotide 5'-hydroxyl-kinase activity"/>
    <property type="evidence" value="ECO:0007669"/>
    <property type="project" value="TreeGrafter"/>
</dbReference>
<dbReference type="PANTHER" id="PTHR12083:SF9">
    <property type="entry name" value="BIFUNCTIONAL POLYNUCLEOTIDE PHOSPHATASE_KINASE"/>
    <property type="match status" value="1"/>
</dbReference>
<protein>
    <recommendedName>
        <fullName evidence="4">AAA domain-containing protein</fullName>
    </recommendedName>
</protein>